<gene>
    <name evidence="2" type="ORF">AMETH_4709</name>
</gene>
<proteinExistence type="predicted"/>
<evidence type="ECO:0000313" key="2">
    <source>
        <dbReference type="EMBL" id="AIJ24801.1"/>
    </source>
</evidence>
<dbReference type="HOGENOM" id="CLU_140176_9_4_11"/>
<name>A0A076N125_AMYME</name>
<accession>A0A076N125</accession>
<dbReference type="InterPro" id="IPR036388">
    <property type="entry name" value="WH-like_DNA-bd_sf"/>
</dbReference>
<dbReference type="Pfam" id="PF12728">
    <property type="entry name" value="HTH_17"/>
    <property type="match status" value="1"/>
</dbReference>
<organism evidence="2 3">
    <name type="scientific">Amycolatopsis methanolica 239</name>
    <dbReference type="NCBI Taxonomy" id="1068978"/>
    <lineage>
        <taxon>Bacteria</taxon>
        <taxon>Bacillati</taxon>
        <taxon>Actinomycetota</taxon>
        <taxon>Actinomycetes</taxon>
        <taxon>Pseudonocardiales</taxon>
        <taxon>Pseudonocardiaceae</taxon>
        <taxon>Amycolatopsis</taxon>
        <taxon>Amycolatopsis methanolica group</taxon>
    </lineage>
</organism>
<dbReference type="Proteomes" id="UP000062973">
    <property type="component" value="Chromosome"/>
</dbReference>
<protein>
    <recommendedName>
        <fullName evidence="1">Helix-turn-helix domain-containing protein</fullName>
    </recommendedName>
</protein>
<keyword evidence="3" id="KW-1185">Reference proteome</keyword>
<dbReference type="PATRIC" id="fig|1068978.7.peg.5062"/>
<feature type="domain" description="Helix-turn-helix" evidence="1">
    <location>
        <begin position="10"/>
        <end position="64"/>
    </location>
</feature>
<dbReference type="AlphaFoldDB" id="A0A076N125"/>
<dbReference type="OrthoDB" id="3297680at2"/>
<dbReference type="Gene3D" id="1.10.10.10">
    <property type="entry name" value="Winged helix-like DNA-binding domain superfamily/Winged helix DNA-binding domain"/>
    <property type="match status" value="1"/>
</dbReference>
<evidence type="ECO:0000313" key="3">
    <source>
        <dbReference type="Proteomes" id="UP000062973"/>
    </source>
</evidence>
<dbReference type="InterPro" id="IPR041657">
    <property type="entry name" value="HTH_17"/>
</dbReference>
<dbReference type="STRING" id="1068978.AMETH_4709"/>
<dbReference type="InterPro" id="IPR009061">
    <property type="entry name" value="DNA-bd_dom_put_sf"/>
</dbReference>
<dbReference type="RefSeq" id="WP_017983631.1">
    <property type="nucleotide sequence ID" value="NZ_AQUL01000001.1"/>
</dbReference>
<dbReference type="KEGG" id="amq:AMETH_4709"/>
<dbReference type="GeneID" id="301847018"/>
<evidence type="ECO:0000259" key="1">
    <source>
        <dbReference type="Pfam" id="PF12728"/>
    </source>
</evidence>
<dbReference type="EMBL" id="CP009110">
    <property type="protein sequence ID" value="AIJ24801.1"/>
    <property type="molecule type" value="Genomic_DNA"/>
</dbReference>
<dbReference type="eggNOG" id="ENOG5033CF6">
    <property type="taxonomic scope" value="Bacteria"/>
</dbReference>
<reference evidence="2 3" key="1">
    <citation type="submission" date="2014-07" db="EMBL/GenBank/DDBJ databases">
        <title>Whole Genome Sequence of the Amycolatopsis methanolica 239.</title>
        <authorList>
            <person name="Tang B."/>
        </authorList>
    </citation>
    <scope>NUCLEOTIDE SEQUENCE [LARGE SCALE GENOMIC DNA]</scope>
    <source>
        <strain evidence="2 3">239</strain>
    </source>
</reference>
<dbReference type="SUPFAM" id="SSF46955">
    <property type="entry name" value="Putative DNA-binding domain"/>
    <property type="match status" value="1"/>
</dbReference>
<sequence length="71" mass="8332">MHTRLLEGQWYTTEELARRLGVDASTLRRWRTAEPMQGPPFIRLTSRVTVYSAHDVEEWLRSHRVEPGRAA</sequence>